<accession>A0ABN6Z210</accession>
<dbReference type="RefSeq" id="WP_353333565.1">
    <property type="nucleotide sequence ID" value="NZ_AP028055.1"/>
</dbReference>
<dbReference type="EMBL" id="AP028055">
    <property type="protein sequence ID" value="BEG98549.1"/>
    <property type="molecule type" value="Genomic_DNA"/>
</dbReference>
<gene>
    <name evidence="1" type="ORF">BSYN_08140</name>
</gene>
<keyword evidence="2" id="KW-1185">Reference proteome</keyword>
<name>A0ABN6Z210_9BACE</name>
<proteinExistence type="predicted"/>
<sequence length="114" mass="13157">MKRIASHYLYLSPDMFYKRQVVEIDQESFVRYFPLEEEIESVLWMPGILFLSSRPIDFNKIREAFKGSVGENLSVFLKRYSAPVNRGDVVSVFLITSVDLSSFTILPGSDIKKL</sequence>
<reference evidence="1 2" key="1">
    <citation type="submission" date="2023-04" db="EMBL/GenBank/DDBJ databases">
        <title>Draft genome sequence of acteroides sedimenti strain YN3PY1.</title>
        <authorList>
            <person name="Yoshida N."/>
        </authorList>
    </citation>
    <scope>NUCLEOTIDE SEQUENCE [LARGE SCALE GENOMIC DNA]</scope>
    <source>
        <strain evidence="1 2">YN3PY1</strain>
    </source>
</reference>
<organism evidence="1 2">
    <name type="scientific">Bacteroides sedimenti</name>
    <dbReference type="NCBI Taxonomy" id="2136147"/>
    <lineage>
        <taxon>Bacteria</taxon>
        <taxon>Pseudomonadati</taxon>
        <taxon>Bacteroidota</taxon>
        <taxon>Bacteroidia</taxon>
        <taxon>Bacteroidales</taxon>
        <taxon>Bacteroidaceae</taxon>
        <taxon>Bacteroides</taxon>
    </lineage>
</organism>
<evidence type="ECO:0000313" key="1">
    <source>
        <dbReference type="EMBL" id="BEG98549.1"/>
    </source>
</evidence>
<evidence type="ECO:0000313" key="2">
    <source>
        <dbReference type="Proteomes" id="UP001496674"/>
    </source>
</evidence>
<dbReference type="Proteomes" id="UP001496674">
    <property type="component" value="Chromosome"/>
</dbReference>
<protein>
    <submittedName>
        <fullName evidence="1">Uncharacterized protein</fullName>
    </submittedName>
</protein>